<feature type="transmembrane region" description="Helical" evidence="6">
    <location>
        <begin position="100"/>
        <end position="120"/>
    </location>
</feature>
<dbReference type="Proteomes" id="UP000003163">
    <property type="component" value="Unassembled WGS sequence"/>
</dbReference>
<comment type="subcellular location">
    <subcellularLocation>
        <location evidence="1">Membrane</location>
        <topology evidence="1">Multi-pass membrane protein</topology>
    </subcellularLocation>
</comment>
<dbReference type="VEuPathDB" id="MicrosporidiaDB:EDEG_03233"/>
<keyword evidence="3 6" id="KW-1133">Transmembrane helix</keyword>
<feature type="transmembrane region" description="Helical" evidence="6">
    <location>
        <begin position="283"/>
        <end position="302"/>
    </location>
</feature>
<feature type="transmembrane region" description="Helical" evidence="6">
    <location>
        <begin position="6"/>
        <end position="26"/>
    </location>
</feature>
<dbReference type="EMBL" id="AFBI03000077">
    <property type="protein sequence ID" value="EJW02331.1"/>
    <property type="molecule type" value="Genomic_DNA"/>
</dbReference>
<keyword evidence="8" id="KW-1185">Reference proteome</keyword>
<feature type="transmembrane region" description="Helical" evidence="6">
    <location>
        <begin position="159"/>
        <end position="177"/>
    </location>
</feature>
<evidence type="ECO:0000313" key="7">
    <source>
        <dbReference type="EMBL" id="EJW02331.1"/>
    </source>
</evidence>
<feature type="transmembrane region" description="Helical" evidence="6">
    <location>
        <begin position="38"/>
        <end position="56"/>
    </location>
</feature>
<accession>J9D3B0</accession>
<dbReference type="InParanoid" id="J9D3B0"/>
<dbReference type="GO" id="GO:0005385">
    <property type="term" value="F:zinc ion transmembrane transporter activity"/>
    <property type="evidence" value="ECO:0007669"/>
    <property type="project" value="TreeGrafter"/>
</dbReference>
<dbReference type="InterPro" id="IPR003689">
    <property type="entry name" value="ZIP"/>
</dbReference>
<proteinExistence type="predicted"/>
<evidence type="ECO:0000256" key="3">
    <source>
        <dbReference type="ARBA" id="ARBA00022989"/>
    </source>
</evidence>
<evidence type="ECO:0008006" key="9">
    <source>
        <dbReference type="Google" id="ProtNLM"/>
    </source>
</evidence>
<dbReference type="GO" id="GO:0016020">
    <property type="term" value="C:membrane"/>
    <property type="evidence" value="ECO:0007669"/>
    <property type="project" value="UniProtKB-SubCell"/>
</dbReference>
<feature type="compositionally biased region" description="Basic residues" evidence="5">
    <location>
        <begin position="84"/>
        <end position="93"/>
    </location>
</feature>
<organism evidence="7 8">
    <name type="scientific">Edhazardia aedis (strain USNM 41457)</name>
    <name type="common">Microsporidian parasite</name>
    <dbReference type="NCBI Taxonomy" id="1003232"/>
    <lineage>
        <taxon>Eukaryota</taxon>
        <taxon>Fungi</taxon>
        <taxon>Fungi incertae sedis</taxon>
        <taxon>Microsporidia</taxon>
        <taxon>Edhazardia</taxon>
    </lineage>
</organism>
<sequence>MGSGEFKNAGLLFITSLVICLIPLFFVKVKAIKRFYPFLTVFSAGFLLGVMLLSFIPHTLGVCPMSHSHNDHGDEEGAEEKHSHSSSKHDHKNHGSFSNLGLTISGIAFIFLIAVDSLILNHSHCDGKSEPHDHSGHSHDAIGTCNTDAIKSSTNVVQAMIYVLAISVHSFFEGLGIKKGSGTLFWGIFMHKAIESFSLGFTISCAKALKFYSMIFICTVYSSLTPLGMLLVNNLPDSLKNNSLIVQICNGLSLGSTMFIVCFEMIPPIFHTKMKFREDMFKVVLLALGYFVTYFIQMNFFAKISSN</sequence>
<evidence type="ECO:0000256" key="2">
    <source>
        <dbReference type="ARBA" id="ARBA00022692"/>
    </source>
</evidence>
<keyword evidence="2 6" id="KW-0812">Transmembrane</keyword>
<evidence type="ECO:0000256" key="5">
    <source>
        <dbReference type="SAM" id="MobiDB-lite"/>
    </source>
</evidence>
<dbReference type="HOGENOM" id="CLU_040462_3_0_1"/>
<dbReference type="OMA" id="AGCAFIF"/>
<dbReference type="PANTHER" id="PTHR11040">
    <property type="entry name" value="ZINC/IRON TRANSPORTER"/>
    <property type="match status" value="1"/>
</dbReference>
<comment type="caution">
    <text evidence="7">The sequence shown here is derived from an EMBL/GenBank/DDBJ whole genome shotgun (WGS) entry which is preliminary data.</text>
</comment>
<feature type="transmembrane region" description="Helical" evidence="6">
    <location>
        <begin position="244"/>
        <end position="263"/>
    </location>
</feature>
<protein>
    <recommendedName>
        <fullName evidence="9">ZIP zinc/iron transporter</fullName>
    </recommendedName>
</protein>
<feature type="region of interest" description="Disordered" evidence="5">
    <location>
        <begin position="67"/>
        <end position="93"/>
    </location>
</feature>
<dbReference type="STRING" id="1003232.J9D3B0"/>
<evidence type="ECO:0000256" key="4">
    <source>
        <dbReference type="ARBA" id="ARBA00023136"/>
    </source>
</evidence>
<dbReference type="AlphaFoldDB" id="J9D3B0"/>
<dbReference type="OrthoDB" id="448280at2759"/>
<evidence type="ECO:0000256" key="1">
    <source>
        <dbReference type="ARBA" id="ARBA00004141"/>
    </source>
</evidence>
<feature type="transmembrane region" description="Helical" evidence="6">
    <location>
        <begin position="183"/>
        <end position="204"/>
    </location>
</feature>
<reference evidence="8" key="2">
    <citation type="submission" date="2015-07" db="EMBL/GenBank/DDBJ databases">
        <title>Contrasting host-pathogen interactions and genome evolution in two generalist and specialist microsporidian pathogens of mosquitoes.</title>
        <authorList>
            <consortium name="The Broad Institute Genomics Platform"/>
            <consortium name="The Broad Institute Genome Sequencing Center for Infectious Disease"/>
            <person name="Cuomo C.A."/>
            <person name="Sanscrainte N.D."/>
            <person name="Goldberg J.M."/>
            <person name="Heiman D."/>
            <person name="Young S."/>
            <person name="Zeng Q."/>
            <person name="Becnel J.J."/>
            <person name="Birren B.W."/>
        </authorList>
    </citation>
    <scope>NUCLEOTIDE SEQUENCE [LARGE SCALE GENOMIC DNA]</scope>
    <source>
        <strain evidence="8">USNM 41457</strain>
    </source>
</reference>
<dbReference type="Pfam" id="PF02535">
    <property type="entry name" value="Zip"/>
    <property type="match status" value="1"/>
</dbReference>
<dbReference type="PANTHER" id="PTHR11040:SF44">
    <property type="entry name" value="PROTEIN ZNTC-RELATED"/>
    <property type="match status" value="1"/>
</dbReference>
<evidence type="ECO:0000256" key="6">
    <source>
        <dbReference type="SAM" id="Phobius"/>
    </source>
</evidence>
<name>J9D3B0_EDHAE</name>
<keyword evidence="4 6" id="KW-0472">Membrane</keyword>
<gene>
    <name evidence="7" type="ORF">EDEG_03233</name>
</gene>
<evidence type="ECO:0000313" key="8">
    <source>
        <dbReference type="Proteomes" id="UP000003163"/>
    </source>
</evidence>
<reference evidence="7 8" key="1">
    <citation type="submission" date="2011-08" db="EMBL/GenBank/DDBJ databases">
        <authorList>
            <person name="Liu Z.J."/>
            <person name="Shi F.L."/>
            <person name="Lu J.Q."/>
            <person name="Li M."/>
            <person name="Wang Z.L."/>
        </authorList>
    </citation>
    <scope>NUCLEOTIDE SEQUENCE [LARGE SCALE GENOMIC DNA]</scope>
    <source>
        <strain evidence="7 8">USNM 41457</strain>
    </source>
</reference>
<feature type="transmembrane region" description="Helical" evidence="6">
    <location>
        <begin position="211"/>
        <end position="232"/>
    </location>
</feature>